<comment type="caution">
    <text evidence="1">The sequence shown here is derived from an EMBL/GenBank/DDBJ whole genome shotgun (WGS) entry which is preliminary data.</text>
</comment>
<name>A0A1V8T016_9PEZI</name>
<proteinExistence type="predicted"/>
<dbReference type="InParanoid" id="A0A1V8T016"/>
<organism evidence="1 2">
    <name type="scientific">Cryoendolithus antarcticus</name>
    <dbReference type="NCBI Taxonomy" id="1507870"/>
    <lineage>
        <taxon>Eukaryota</taxon>
        <taxon>Fungi</taxon>
        <taxon>Dikarya</taxon>
        <taxon>Ascomycota</taxon>
        <taxon>Pezizomycotina</taxon>
        <taxon>Dothideomycetes</taxon>
        <taxon>Dothideomycetidae</taxon>
        <taxon>Cladosporiales</taxon>
        <taxon>Cladosporiaceae</taxon>
        <taxon>Cryoendolithus</taxon>
    </lineage>
</organism>
<reference evidence="2" key="1">
    <citation type="submission" date="2017-03" db="EMBL/GenBank/DDBJ databases">
        <title>Genomes of endolithic fungi from Antarctica.</title>
        <authorList>
            <person name="Coleine C."/>
            <person name="Masonjones S."/>
            <person name="Stajich J.E."/>
        </authorList>
    </citation>
    <scope>NUCLEOTIDE SEQUENCE [LARGE SCALE GENOMIC DNA]</scope>
    <source>
        <strain evidence="2">CCFEE 5527</strain>
    </source>
</reference>
<gene>
    <name evidence="1" type="ORF">B0A48_09679</name>
</gene>
<dbReference type="AlphaFoldDB" id="A0A1V8T016"/>
<accession>A0A1V8T016</accession>
<dbReference type="EMBL" id="NAJO01000021">
    <property type="protein sequence ID" value="OQO04756.1"/>
    <property type="molecule type" value="Genomic_DNA"/>
</dbReference>
<sequence>MDAAEDAISADESSMEEIIVDIGGCPVHFAVPKNRNISPPLPEDAVELEVQGRAFMTKLREVESVLTPEIWTQYRAAVIAKDERDAADWALLAELKAVEGAMTREVWDRIWANRSKLLMGRVLALKRRKTAEAQREYRDMIMDPKGTVRGMVEAIKVLAVAKRKHGAKQWHHDEDVREILKGHDYLKESLQREGGSPCDAEETGVVLKKLASVDAQRRFLQSWDDESDIQDGFLRA</sequence>
<keyword evidence="2" id="KW-1185">Reference proteome</keyword>
<protein>
    <submittedName>
        <fullName evidence="1">Uncharacterized protein</fullName>
    </submittedName>
</protein>
<evidence type="ECO:0000313" key="1">
    <source>
        <dbReference type="EMBL" id="OQO04756.1"/>
    </source>
</evidence>
<dbReference type="Proteomes" id="UP000192596">
    <property type="component" value="Unassembled WGS sequence"/>
</dbReference>
<evidence type="ECO:0000313" key="2">
    <source>
        <dbReference type="Proteomes" id="UP000192596"/>
    </source>
</evidence>